<sequence length="774" mass="88167">MVLGSTVLNNLFSKKDYAEIVDLFSSECSGEKCSLDAISAGKFISAAAFHFFKNPIGGSSCPSVDAIPDCIVKAFTDLTADGTLGEADISKHLKSFYFLVQERYLKEKRLDLIEKILPVLDHSSFALSLVDEAEASEELKERIIRISDTYGSTRESSSQLIFQGWTHFWKFYQEHERFRTLFRKENDANNNNPNSENDEMQDINPYITCNLKIKDEELLLTHLQQSLNSFKQGLSTLKSLSSLNTWFPMKKLLRILHVISEYFRLFLDHKRSYSALILVLKFSKDPQFLEIESCALLDWSKKLVFGGPPKKTYQFNLILAVAWSFHRKGQHLRALEILGNLLSTPNINTSSSNYFPLAEANYLVCRIQNVIGSTKVMAQYDGNYEGIAKKNPMSFLSESSHYLAYISNQLSNVASMKDNLNALVIFARFANTSLEILHARYSLYRKFFAGLQSRLYIKLSFQQAQELGAPIRIVESLLHYADMELSFDDETSASIKLRAVEYIMSSEEAQKSEKVSARRELMPKSLEVKHHEINQDTGASPLLVAKAFQIPAWGNTSDQRTIMIRSLSVLYISLQAWAYHLAGEIEMFKQFHQGLYSMERLFFSEAKNDETRVLEIDNGSQPTDYLRHKKKRLPNINKIDHPTLRFELEERFILVNHEDTPCEISPDLLGASFDALSLEYSNINGQEEKSNTPPKEKKKKSSSSLVNAPIKKSIPVPIGLDPSKEINKELKTKLKFEDEKPISTRTRIAKKKSPDTTQQAKTKFVSSAKKPSRM</sequence>
<dbReference type="AlphaFoldDB" id="A0A7R8H146"/>
<organism evidence="2 3">
    <name type="scientific">Lepeophtheirus salmonis</name>
    <name type="common">Salmon louse</name>
    <name type="synonym">Caligus salmonis</name>
    <dbReference type="NCBI Taxonomy" id="72036"/>
    <lineage>
        <taxon>Eukaryota</taxon>
        <taxon>Metazoa</taxon>
        <taxon>Ecdysozoa</taxon>
        <taxon>Arthropoda</taxon>
        <taxon>Crustacea</taxon>
        <taxon>Multicrustacea</taxon>
        <taxon>Hexanauplia</taxon>
        <taxon>Copepoda</taxon>
        <taxon>Siphonostomatoida</taxon>
        <taxon>Caligidae</taxon>
        <taxon>Lepeophtheirus</taxon>
    </lineage>
</organism>
<evidence type="ECO:0000256" key="1">
    <source>
        <dbReference type="SAM" id="MobiDB-lite"/>
    </source>
</evidence>
<gene>
    <name evidence="2" type="ORF">LSAA_1846</name>
</gene>
<dbReference type="EMBL" id="HG994580">
    <property type="protein sequence ID" value="CAF2781756.1"/>
    <property type="molecule type" value="Genomic_DNA"/>
</dbReference>
<evidence type="ECO:0000313" key="3">
    <source>
        <dbReference type="Proteomes" id="UP000675881"/>
    </source>
</evidence>
<feature type="region of interest" description="Disordered" evidence="1">
    <location>
        <begin position="684"/>
        <end position="722"/>
    </location>
</feature>
<dbReference type="Proteomes" id="UP000675881">
    <property type="component" value="Chromosome 1"/>
</dbReference>
<feature type="compositionally biased region" description="Polar residues" evidence="1">
    <location>
        <begin position="755"/>
        <end position="765"/>
    </location>
</feature>
<proteinExistence type="predicted"/>
<protein>
    <submittedName>
        <fullName evidence="2">(salmon louse) hypothetical protein</fullName>
    </submittedName>
</protein>
<keyword evidence="3" id="KW-1185">Reference proteome</keyword>
<reference evidence="2" key="1">
    <citation type="submission" date="2021-02" db="EMBL/GenBank/DDBJ databases">
        <authorList>
            <person name="Bekaert M."/>
        </authorList>
    </citation>
    <scope>NUCLEOTIDE SEQUENCE</scope>
    <source>
        <strain evidence="2">IoA-00</strain>
    </source>
</reference>
<name>A0A7R8H146_LEPSM</name>
<feature type="region of interest" description="Disordered" evidence="1">
    <location>
        <begin position="738"/>
        <end position="774"/>
    </location>
</feature>
<evidence type="ECO:0000313" key="2">
    <source>
        <dbReference type="EMBL" id="CAF2781756.1"/>
    </source>
</evidence>
<accession>A0A7R8H146</accession>